<proteinExistence type="predicted"/>
<feature type="region of interest" description="Disordered" evidence="1">
    <location>
        <begin position="20"/>
        <end position="135"/>
    </location>
</feature>
<reference evidence="2" key="1">
    <citation type="submission" date="2016-06" db="EMBL/GenBank/DDBJ databases">
        <title>Draft Genome sequence of the fungus Inonotus baumii.</title>
        <authorList>
            <person name="Zhu H."/>
            <person name="Lin W."/>
        </authorList>
    </citation>
    <scope>NUCLEOTIDE SEQUENCE</scope>
    <source>
        <strain evidence="2">821</strain>
    </source>
</reference>
<evidence type="ECO:0000313" key="2">
    <source>
        <dbReference type="EMBL" id="OCB89118.1"/>
    </source>
</evidence>
<protein>
    <submittedName>
        <fullName evidence="2">Uncharacterized protein</fullName>
    </submittedName>
</protein>
<gene>
    <name evidence="2" type="ORF">A7U60_g3717</name>
</gene>
<dbReference type="EMBL" id="LNZH02000164">
    <property type="protein sequence ID" value="OCB89118.1"/>
    <property type="molecule type" value="Genomic_DNA"/>
</dbReference>
<feature type="compositionally biased region" description="Pro residues" evidence="1">
    <location>
        <begin position="123"/>
        <end position="135"/>
    </location>
</feature>
<evidence type="ECO:0000313" key="3">
    <source>
        <dbReference type="Proteomes" id="UP000757232"/>
    </source>
</evidence>
<accession>A0A9Q5N9P8</accession>
<comment type="caution">
    <text evidence="2">The sequence shown here is derived from an EMBL/GenBank/DDBJ whole genome shotgun (WGS) entry which is preliminary data.</text>
</comment>
<evidence type="ECO:0000256" key="1">
    <source>
        <dbReference type="SAM" id="MobiDB-lite"/>
    </source>
</evidence>
<dbReference type="AlphaFoldDB" id="A0A9Q5N9P8"/>
<name>A0A9Q5N9P8_SANBA</name>
<feature type="compositionally biased region" description="Polar residues" evidence="1">
    <location>
        <begin position="65"/>
        <end position="77"/>
    </location>
</feature>
<keyword evidence="3" id="KW-1185">Reference proteome</keyword>
<feature type="compositionally biased region" description="Basic residues" evidence="1">
    <location>
        <begin position="92"/>
        <end position="113"/>
    </location>
</feature>
<dbReference type="Proteomes" id="UP000757232">
    <property type="component" value="Unassembled WGS sequence"/>
</dbReference>
<feature type="compositionally biased region" description="Low complexity" evidence="1">
    <location>
        <begin position="78"/>
        <end position="91"/>
    </location>
</feature>
<organism evidence="2 3">
    <name type="scientific">Sanghuangporus baumii</name>
    <name type="common">Phellinus baumii</name>
    <dbReference type="NCBI Taxonomy" id="108892"/>
    <lineage>
        <taxon>Eukaryota</taxon>
        <taxon>Fungi</taxon>
        <taxon>Dikarya</taxon>
        <taxon>Basidiomycota</taxon>
        <taxon>Agaricomycotina</taxon>
        <taxon>Agaricomycetes</taxon>
        <taxon>Hymenochaetales</taxon>
        <taxon>Hymenochaetaceae</taxon>
        <taxon>Sanghuangporus</taxon>
    </lineage>
</organism>
<feature type="compositionally biased region" description="Low complexity" evidence="1">
    <location>
        <begin position="36"/>
        <end position="46"/>
    </location>
</feature>
<sequence length="491" mass="53991">MSSMPPGTPTSYFTYEYAQPFQPLGQPAPPPPYNASGPWSMSMPMSPSSPSPPQPAPPVKFIVGSPQTDGLHRTQSLNNFSPSYSSNTSSYRGRHGRSHSRRPAHASRKHSRHELRQSYSAPGPIPFPEPQIYPPHLCGPPPPYPGVTNAPPPPGKANYAARPSNPPGPVALATDTIAESRYGISGDEISIQPEHCTFLVDAVKEMDLCSRIFSAWVEQAERSGLGKNDKEEANIVSMIVNLADDALKMVTASRNILSSYKALARLMDRRLSKIARSQRGGDLFSPNMTPSQAQAHDDFQTLATDVHIHSAEISACVDKMQDRLHELHDTVLRKHEKYSVRKKIWGCLVRLFRFLAQALFLGGAITALVHPVGVIESAAMHVTSGFSTILASICEKVRESYDDEEKGLSEVLKMLQGKIPKSMRVAQTALEKFQAAHIVFRQHHRVSSGRSSGYISPGEAAKARSKWHKAADLLELKDKDTLHLNIDSMAW</sequence>
<feature type="compositionally biased region" description="Pro residues" evidence="1">
    <location>
        <begin position="47"/>
        <end position="58"/>
    </location>
</feature>
<dbReference type="OrthoDB" id="3260190at2759"/>